<proteinExistence type="predicted"/>
<name>A0AAU8HXI1_9CAUD</name>
<sequence>MLRRLKIGPRVHECEHHNHRVHGLVSFAGRRFRDQAP</sequence>
<protein>
    <submittedName>
        <fullName evidence="1">Uncharacterized protein</fullName>
    </submittedName>
</protein>
<accession>A0AAU8HXI1</accession>
<reference evidence="1" key="1">
    <citation type="journal article" date="2024" name="bioRxiv">
        <title>The salivary virome during childhood dental caries.</title>
        <authorList>
            <person name="Tang J."/>
            <person name="Baker J.L."/>
        </authorList>
    </citation>
    <scope>NUCLEOTIDE SEQUENCE</scope>
    <source>
        <strain evidence="1">11_unbinned_2</strain>
    </source>
</reference>
<evidence type="ECO:0000313" key="1">
    <source>
        <dbReference type="EMBL" id="XCI65003.1"/>
    </source>
</evidence>
<dbReference type="EMBL" id="PP870127">
    <property type="protein sequence ID" value="XCI65003.1"/>
    <property type="molecule type" value="Genomic_DNA"/>
</dbReference>
<organism evidence="1">
    <name type="scientific">Decurrovirus sp</name>
    <dbReference type="NCBI Taxonomy" id="2832697"/>
    <lineage>
        <taxon>Viruses</taxon>
        <taxon>Duplodnaviria</taxon>
        <taxon>Heunggongvirae</taxon>
        <taxon>Uroviricota</taxon>
        <taxon>Caudoviricetes</taxon>
        <taxon>Decurrovirus</taxon>
    </lineage>
</organism>